<evidence type="ECO:0000313" key="1">
    <source>
        <dbReference type="EMBL" id="MBA2876167.1"/>
    </source>
</evidence>
<gene>
    <name evidence="1" type="ORF">HNR31_002962</name>
</gene>
<comment type="caution">
    <text evidence="1">The sequence shown here is derived from an EMBL/GenBank/DDBJ whole genome shotgun (WGS) entry which is preliminary data.</text>
</comment>
<proteinExistence type="predicted"/>
<protein>
    <submittedName>
        <fullName evidence="1">Uncharacterized protein</fullName>
    </submittedName>
</protein>
<sequence>MNKSQVAIFEKDPYLNATPKLRCCVFIHSKIIHEAIRYHLYFYKKKDLRPYATAKTRKFKKLSLEIPVFTILSSHKLVFLLKQFLYFRRICGFTEVPCLSSYCELLHGFEGNAFLSLTPNSYKT</sequence>
<accession>A0A7V9Z8S9</accession>
<reference evidence="1 2" key="1">
    <citation type="submission" date="2020-07" db="EMBL/GenBank/DDBJ databases">
        <title>Genomic Encyclopedia of Type Strains, Phase IV (KMG-IV): sequencing the most valuable type-strain genomes for metagenomic binning, comparative biology and taxonomic classification.</title>
        <authorList>
            <person name="Goeker M."/>
        </authorList>
    </citation>
    <scope>NUCLEOTIDE SEQUENCE [LARGE SCALE GENOMIC DNA]</scope>
    <source>
        <strain evidence="1 2">DSM 15730</strain>
    </source>
</reference>
<evidence type="ECO:0000313" key="2">
    <source>
        <dbReference type="Proteomes" id="UP000523087"/>
    </source>
</evidence>
<organism evidence="1 2">
    <name type="scientific">Thermaerobacillus caldiproteolyticus</name>
    <dbReference type="NCBI Taxonomy" id="247480"/>
    <lineage>
        <taxon>Bacteria</taxon>
        <taxon>Bacillati</taxon>
        <taxon>Bacillota</taxon>
        <taxon>Bacilli</taxon>
        <taxon>Bacillales</taxon>
        <taxon>Anoxybacillaceae</taxon>
        <taxon>Thermaerobacillus</taxon>
    </lineage>
</organism>
<dbReference type="AlphaFoldDB" id="A0A7V9Z8S9"/>
<keyword evidence="2" id="KW-1185">Reference proteome</keyword>
<dbReference type="EMBL" id="JACDUT010000010">
    <property type="protein sequence ID" value="MBA2876167.1"/>
    <property type="molecule type" value="Genomic_DNA"/>
</dbReference>
<dbReference type="Proteomes" id="UP000523087">
    <property type="component" value="Unassembled WGS sequence"/>
</dbReference>
<name>A0A7V9Z8S9_9BACL</name>